<dbReference type="InterPro" id="IPR004839">
    <property type="entry name" value="Aminotransferase_I/II_large"/>
</dbReference>
<evidence type="ECO:0000256" key="1">
    <source>
        <dbReference type="ARBA" id="ARBA00005384"/>
    </source>
</evidence>
<keyword evidence="5" id="KW-0804">Transcription</keyword>
<keyword evidence="4" id="KW-0238">DNA-binding</keyword>
<organism evidence="7 8">
    <name type="scientific">Shimwellia blattae (strain ATCC 29907 / DSM 4481 / JCM 1650 / NBRC 105725 / CDC 9005-74)</name>
    <name type="common">Escherichia blattae</name>
    <dbReference type="NCBI Taxonomy" id="630626"/>
    <lineage>
        <taxon>Bacteria</taxon>
        <taxon>Pseudomonadati</taxon>
        <taxon>Pseudomonadota</taxon>
        <taxon>Gammaproteobacteria</taxon>
        <taxon>Enterobacterales</taxon>
        <taxon>Enterobacteriaceae</taxon>
        <taxon>Shimwellia</taxon>
    </lineage>
</organism>
<dbReference type="InterPro" id="IPR000524">
    <property type="entry name" value="Tscrpt_reg_HTH_GntR"/>
</dbReference>
<dbReference type="SMART" id="SM00345">
    <property type="entry name" value="HTH_GNTR"/>
    <property type="match status" value="1"/>
</dbReference>
<dbReference type="Pfam" id="PF00392">
    <property type="entry name" value="GntR"/>
    <property type="match status" value="1"/>
</dbReference>
<dbReference type="Proteomes" id="UP000001955">
    <property type="component" value="Chromosome"/>
</dbReference>
<dbReference type="InterPro" id="IPR015421">
    <property type="entry name" value="PyrdxlP-dep_Trfase_major"/>
</dbReference>
<evidence type="ECO:0000313" key="8">
    <source>
        <dbReference type="Proteomes" id="UP000001955"/>
    </source>
</evidence>
<dbReference type="GO" id="GO:0003700">
    <property type="term" value="F:DNA-binding transcription factor activity"/>
    <property type="evidence" value="ECO:0007669"/>
    <property type="project" value="InterPro"/>
</dbReference>
<accession>K6UX95</accession>
<dbReference type="CDD" id="cd00609">
    <property type="entry name" value="AAT_like"/>
    <property type="match status" value="1"/>
</dbReference>
<evidence type="ECO:0000256" key="2">
    <source>
        <dbReference type="ARBA" id="ARBA00022898"/>
    </source>
</evidence>
<evidence type="ECO:0000256" key="3">
    <source>
        <dbReference type="ARBA" id="ARBA00023015"/>
    </source>
</evidence>
<dbReference type="InterPro" id="IPR036388">
    <property type="entry name" value="WH-like_DNA-bd_sf"/>
</dbReference>
<accession>I2BCA3</accession>
<dbReference type="SUPFAM" id="SSF46785">
    <property type="entry name" value="Winged helix' DNA-binding domain"/>
    <property type="match status" value="1"/>
</dbReference>
<dbReference type="Gene3D" id="1.10.10.10">
    <property type="entry name" value="Winged helix-like DNA-binding domain superfamily/Winged helix DNA-binding domain"/>
    <property type="match status" value="1"/>
</dbReference>
<dbReference type="InterPro" id="IPR015424">
    <property type="entry name" value="PyrdxlP-dep_Trfase"/>
</dbReference>
<dbReference type="GO" id="GO:0003677">
    <property type="term" value="F:DNA binding"/>
    <property type="evidence" value="ECO:0007669"/>
    <property type="project" value="UniProtKB-KW"/>
</dbReference>
<comment type="similarity">
    <text evidence="1">In the C-terminal section; belongs to the class-I pyridoxal-phosphate-dependent aminotransferase family.</text>
</comment>
<name>I2BCA3_SHIBC</name>
<keyword evidence="8" id="KW-1185">Reference proteome</keyword>
<dbReference type="PROSITE" id="PS50949">
    <property type="entry name" value="HTH_GNTR"/>
    <property type="match status" value="1"/>
</dbReference>
<evidence type="ECO:0000259" key="6">
    <source>
        <dbReference type="PROSITE" id="PS50949"/>
    </source>
</evidence>
<dbReference type="PRINTS" id="PR00035">
    <property type="entry name" value="HTHGNTR"/>
</dbReference>
<reference evidence="7 8" key="1">
    <citation type="journal article" date="2012" name="J. Bacteriol.">
        <title>Complete genome sequence of the B12-producing Shimwellia blattae strain DSM 4481, isolated from a cockroach.</title>
        <authorList>
            <person name="Brzuszkiewicz E."/>
            <person name="Waschkowitz T."/>
            <person name="Wiezer A."/>
            <person name="Daniel R."/>
        </authorList>
    </citation>
    <scope>NUCLEOTIDE SEQUENCE [LARGE SCALE GENOMIC DNA]</scope>
    <source>
        <strain evidence="8">ATCC 29907 / DSM 4481 / JCM 1650 / NBRC 105725 / CDC 9005-74</strain>
    </source>
</reference>
<dbReference type="RefSeq" id="WP_002445450.1">
    <property type="nucleotide sequence ID" value="NC_017910.1"/>
</dbReference>
<feature type="domain" description="HTH gntR-type" evidence="6">
    <location>
        <begin position="25"/>
        <end position="93"/>
    </location>
</feature>
<dbReference type="GO" id="GO:0030170">
    <property type="term" value="F:pyridoxal phosphate binding"/>
    <property type="evidence" value="ECO:0007669"/>
    <property type="project" value="InterPro"/>
</dbReference>
<evidence type="ECO:0000313" key="7">
    <source>
        <dbReference type="EMBL" id="AFJ48157.1"/>
    </source>
</evidence>
<dbReference type="Pfam" id="PF00155">
    <property type="entry name" value="Aminotran_1_2"/>
    <property type="match status" value="1"/>
</dbReference>
<dbReference type="AlphaFoldDB" id="I2BCA3"/>
<evidence type="ECO:0000256" key="5">
    <source>
        <dbReference type="ARBA" id="ARBA00023163"/>
    </source>
</evidence>
<dbReference type="PANTHER" id="PTHR46577">
    <property type="entry name" value="HTH-TYPE TRANSCRIPTIONAL REGULATORY PROTEIN GABR"/>
    <property type="match status" value="1"/>
</dbReference>
<dbReference type="SUPFAM" id="SSF53383">
    <property type="entry name" value="PLP-dependent transferases"/>
    <property type="match status" value="1"/>
</dbReference>
<keyword evidence="2" id="KW-0663">Pyridoxal phosphate</keyword>
<dbReference type="PANTHER" id="PTHR46577:SF1">
    <property type="entry name" value="HTH-TYPE TRANSCRIPTIONAL REGULATORY PROTEIN GABR"/>
    <property type="match status" value="1"/>
</dbReference>
<dbReference type="Gene3D" id="3.40.640.10">
    <property type="entry name" value="Type I PLP-dependent aspartate aminotransferase-like (Major domain)"/>
    <property type="match status" value="1"/>
</dbReference>
<keyword evidence="3" id="KW-0805">Transcription regulation</keyword>
<proteinExistence type="inferred from homology"/>
<protein>
    <submittedName>
        <fullName evidence="7">Putative HTH-type transcriptional regulator YdcR</fullName>
    </submittedName>
</protein>
<dbReference type="HOGENOM" id="CLU_017584_0_0_6"/>
<dbReference type="KEGG" id="ebt:EBL_c30870"/>
<dbReference type="PATRIC" id="fig|630626.3.peg.3006"/>
<dbReference type="OrthoDB" id="9804020at2"/>
<gene>
    <name evidence="7" type="primary">ydcR2</name>
    <name evidence="7" type="ordered locus">EBL_c30870</name>
</gene>
<dbReference type="STRING" id="630626.EBL_c30870"/>
<dbReference type="InterPro" id="IPR036390">
    <property type="entry name" value="WH_DNA-bd_sf"/>
</dbReference>
<dbReference type="CDD" id="cd07377">
    <property type="entry name" value="WHTH_GntR"/>
    <property type="match status" value="1"/>
</dbReference>
<sequence length="479" mass="51464">MNLRRTGTASLVKLLGQWHQPLPRTPVYRQLADGLRLLILDGRLPLGCRLPGERELATALGVSRTTVAAALGLLREAGYLHSRHGAGSVTMLPHASTPGTVERQSEPLLDLSTAALPAGPEIHRAYVQALAALPEHLASTGYDQSGLITLREKIAARYCARGLPTTADHIMLVNGAVSGLGLILRLLTGPGDRVVVDHPTYPMALAAITGASCRPVAVSLPQQGWDTDGLRAAIAQTAPRLAYLLADFHNPTGRCMDADTRREVAAIAAHTRTTIVVDETMVDLWYGSPPPPPLAAWDDADLVITLGSAGKSFWGGLRLGWIRASSQTISALRQVRGTMDLGTPLLEQLAAVSLFQEAEHFLPGRRAMLRQRRDAGAALVGELFPQWRLLPAEGGLSWWVELPGPLASAFAASAELAGIRIGAGTRFGIDGAFERYLRLPFTLEPPFMRSALERLQPHWQYITRSGALSRGYSPGFSGV</sequence>
<evidence type="ECO:0000256" key="4">
    <source>
        <dbReference type="ARBA" id="ARBA00023125"/>
    </source>
</evidence>
<dbReference type="eggNOG" id="COG1167">
    <property type="taxonomic scope" value="Bacteria"/>
</dbReference>
<dbReference type="EMBL" id="CP001560">
    <property type="protein sequence ID" value="AFJ48157.1"/>
    <property type="molecule type" value="Genomic_DNA"/>
</dbReference>
<dbReference type="InterPro" id="IPR051446">
    <property type="entry name" value="HTH_trans_reg/aminotransferase"/>
</dbReference>